<keyword evidence="5" id="KW-0812">Transmembrane</keyword>
<dbReference type="InterPro" id="IPR042175">
    <property type="entry name" value="Cell/Rod_MreC_2"/>
</dbReference>
<dbReference type="InterPro" id="IPR007221">
    <property type="entry name" value="MreC"/>
</dbReference>
<dbReference type="Gene3D" id="2.40.10.350">
    <property type="entry name" value="Rod shape-determining protein MreC, domain 2"/>
    <property type="match status" value="1"/>
</dbReference>
<evidence type="ECO:0000256" key="2">
    <source>
        <dbReference type="ARBA" id="ARBA00013855"/>
    </source>
</evidence>
<dbReference type="Gene3D" id="2.40.10.340">
    <property type="entry name" value="Rod shape-determining protein MreC, domain 1"/>
    <property type="match status" value="1"/>
</dbReference>
<evidence type="ECO:0000256" key="1">
    <source>
        <dbReference type="ARBA" id="ARBA00009369"/>
    </source>
</evidence>
<dbReference type="RefSeq" id="WP_380929792.1">
    <property type="nucleotide sequence ID" value="NZ_JBHUGS010000002.1"/>
</dbReference>
<dbReference type="PANTHER" id="PTHR34138:SF1">
    <property type="entry name" value="CELL SHAPE-DETERMINING PROTEIN MREC"/>
    <property type="match status" value="1"/>
</dbReference>
<evidence type="ECO:0000256" key="5">
    <source>
        <dbReference type="SAM" id="Phobius"/>
    </source>
</evidence>
<reference evidence="8" key="1">
    <citation type="journal article" date="2019" name="Int. J. Syst. Evol. Microbiol.">
        <title>The Global Catalogue of Microorganisms (GCM) 10K type strain sequencing project: providing services to taxonomists for standard genome sequencing and annotation.</title>
        <authorList>
            <consortium name="The Broad Institute Genomics Platform"/>
            <consortium name="The Broad Institute Genome Sequencing Center for Infectious Disease"/>
            <person name="Wu L."/>
            <person name="Ma J."/>
        </authorList>
    </citation>
    <scope>NUCLEOTIDE SEQUENCE [LARGE SCALE GENOMIC DNA]</scope>
    <source>
        <strain evidence="8">CGMCC 1.12702</strain>
    </source>
</reference>
<evidence type="ECO:0000313" key="8">
    <source>
        <dbReference type="Proteomes" id="UP001597400"/>
    </source>
</evidence>
<dbReference type="InterPro" id="IPR042177">
    <property type="entry name" value="Cell/Rod_1"/>
</dbReference>
<evidence type="ECO:0000256" key="4">
    <source>
        <dbReference type="ARBA" id="ARBA00032089"/>
    </source>
</evidence>
<keyword evidence="5" id="KW-0472">Membrane</keyword>
<feature type="transmembrane region" description="Helical" evidence="5">
    <location>
        <begin position="20"/>
        <end position="40"/>
    </location>
</feature>
<dbReference type="InterPro" id="IPR055342">
    <property type="entry name" value="MreC_beta-barrel_core"/>
</dbReference>
<evidence type="ECO:0000256" key="3">
    <source>
        <dbReference type="ARBA" id="ARBA00022960"/>
    </source>
</evidence>
<evidence type="ECO:0000259" key="6">
    <source>
        <dbReference type="Pfam" id="PF04085"/>
    </source>
</evidence>
<dbReference type="EMBL" id="JBHUGS010000002">
    <property type="protein sequence ID" value="MFD1951266.1"/>
    <property type="molecule type" value="Genomic_DNA"/>
</dbReference>
<dbReference type="Pfam" id="PF04085">
    <property type="entry name" value="MreC"/>
    <property type="match status" value="1"/>
</dbReference>
<sequence length="299" mass="30812">MAPPKHRRPGFSRRAQYGLFAGYVIATIGVVIALAAIAAWRLDPTGFALVRGAALDATAPFTAAGASVSRGLSGMGAEVGAYWNAGARNRQMAQEVAAMRSALVQARAARFENARLKRLLKLADRTPETIVTTRIIGSTASGTRRLATIAAGSSDGVRPGQPVRSGEGLVGRIFETGRGAARLLMLTDTGSTVPVRLARNGLPALVTGNGDGRLRVRPLIAGENPFRRGDLLLTSGTGGLYPPNVPVAVITGADALTPLARPLADPDRTDFVLVQAIYAPEAAAPPPGLPTTAGTAGAP</sequence>
<name>A0ABW4U1W1_9SPHN</name>
<proteinExistence type="inferred from homology"/>
<dbReference type="Proteomes" id="UP001597400">
    <property type="component" value="Unassembled WGS sequence"/>
</dbReference>
<gene>
    <name evidence="7" type="primary">mreC</name>
    <name evidence="7" type="ORF">ACFSGX_10875</name>
</gene>
<comment type="caution">
    <text evidence="7">The sequence shown here is derived from an EMBL/GenBank/DDBJ whole genome shotgun (WGS) entry which is preliminary data.</text>
</comment>
<keyword evidence="3" id="KW-0133">Cell shape</keyword>
<accession>A0ABW4U1W1</accession>
<comment type="similarity">
    <text evidence="1">Belongs to the MreC family.</text>
</comment>
<dbReference type="PANTHER" id="PTHR34138">
    <property type="entry name" value="CELL SHAPE-DETERMINING PROTEIN MREC"/>
    <property type="match status" value="1"/>
</dbReference>
<keyword evidence="8" id="KW-1185">Reference proteome</keyword>
<organism evidence="7 8">
    <name type="scientific">Sphingomonas arantia</name>
    <dbReference type="NCBI Taxonomy" id="1460676"/>
    <lineage>
        <taxon>Bacteria</taxon>
        <taxon>Pseudomonadati</taxon>
        <taxon>Pseudomonadota</taxon>
        <taxon>Alphaproteobacteria</taxon>
        <taxon>Sphingomonadales</taxon>
        <taxon>Sphingomonadaceae</taxon>
        <taxon>Sphingomonas</taxon>
    </lineage>
</organism>
<keyword evidence="5" id="KW-1133">Transmembrane helix</keyword>
<protein>
    <recommendedName>
        <fullName evidence="2">Cell shape-determining protein MreC</fullName>
    </recommendedName>
    <alternativeName>
        <fullName evidence="4">Cell shape protein MreC</fullName>
    </alternativeName>
</protein>
<feature type="domain" description="Rod shape-determining protein MreC beta-barrel core" evidence="6">
    <location>
        <begin position="135"/>
        <end position="274"/>
    </location>
</feature>
<evidence type="ECO:0000313" key="7">
    <source>
        <dbReference type="EMBL" id="MFD1951266.1"/>
    </source>
</evidence>